<evidence type="ECO:0000313" key="1">
    <source>
        <dbReference type="EMBL" id="GMR39440.1"/>
    </source>
</evidence>
<sequence length="260" mass="29829">LTSIKKELVPNGAFVYQLNDGTMFYREWTTPVRLYVNIQGKEIDAILPSRKISYEGVDGDAIYFMTDREQFCEAVFNTKKGIEIYYLRDKLKEELVHSRAICSRVIEGKLFVYRMSDVIFNRGIPVDIPEKELKNAQLLGIHRGLVVYAKSKPGLVDPEVSAWSSTVLMIEVPNMLMSCMNILQIKFYAQDCSPFIYFSVDGRVVYTFDAETMELLPPFSIEDTRLESIASVRDDEITVKAKSDAYYLISAKLPKRYAYV</sequence>
<comment type="caution">
    <text evidence="1">The sequence shown here is derived from an EMBL/GenBank/DDBJ whole genome shotgun (WGS) entry which is preliminary data.</text>
</comment>
<organism evidence="1 2">
    <name type="scientific">Pristionchus mayeri</name>
    <dbReference type="NCBI Taxonomy" id="1317129"/>
    <lineage>
        <taxon>Eukaryota</taxon>
        <taxon>Metazoa</taxon>
        <taxon>Ecdysozoa</taxon>
        <taxon>Nematoda</taxon>
        <taxon>Chromadorea</taxon>
        <taxon>Rhabditida</taxon>
        <taxon>Rhabditina</taxon>
        <taxon>Diplogasteromorpha</taxon>
        <taxon>Diplogasteroidea</taxon>
        <taxon>Neodiplogasteridae</taxon>
        <taxon>Pristionchus</taxon>
    </lineage>
</organism>
<protein>
    <submittedName>
        <fullName evidence="1">Uncharacterized protein</fullName>
    </submittedName>
</protein>
<keyword evidence="2" id="KW-1185">Reference proteome</keyword>
<feature type="non-terminal residue" evidence="1">
    <location>
        <position position="1"/>
    </location>
</feature>
<reference evidence="2" key="1">
    <citation type="submission" date="2022-10" db="EMBL/GenBank/DDBJ databases">
        <title>Genome assembly of Pristionchus species.</title>
        <authorList>
            <person name="Yoshida K."/>
            <person name="Sommer R.J."/>
        </authorList>
    </citation>
    <scope>NUCLEOTIDE SEQUENCE [LARGE SCALE GENOMIC DNA]</scope>
    <source>
        <strain evidence="2">RS5460</strain>
    </source>
</reference>
<evidence type="ECO:0000313" key="2">
    <source>
        <dbReference type="Proteomes" id="UP001328107"/>
    </source>
</evidence>
<proteinExistence type="predicted"/>
<name>A0AAN5CCE4_9BILA</name>
<gene>
    <name evidence="1" type="ORF">PMAYCL1PPCAC_09635</name>
</gene>
<dbReference type="EMBL" id="BTRK01000002">
    <property type="protein sequence ID" value="GMR39440.1"/>
    <property type="molecule type" value="Genomic_DNA"/>
</dbReference>
<dbReference type="Proteomes" id="UP001328107">
    <property type="component" value="Unassembled WGS sequence"/>
</dbReference>
<dbReference type="AlphaFoldDB" id="A0AAN5CCE4"/>
<accession>A0AAN5CCE4</accession>